<evidence type="ECO:0000313" key="2">
    <source>
        <dbReference type="Proteomes" id="UP000237105"/>
    </source>
</evidence>
<proteinExistence type="predicted"/>
<name>A0A2P5E4T7_PARAD</name>
<sequence>SLSVNDSRQQHWFKIPLIQRSLNSLQLKYSRISPAHTKIYQTFSGELFSKSLQETIHHRNWAELHQEEALYLLLHISGKSSFWETAEKKPIRGCLYSAHQGIILSIRNVKCRQKRL</sequence>
<evidence type="ECO:0000313" key="1">
    <source>
        <dbReference type="EMBL" id="PON80565.1"/>
    </source>
</evidence>
<accession>A0A2P5E4T7</accession>
<protein>
    <submittedName>
        <fullName evidence="1">Uncharacterized protein</fullName>
    </submittedName>
</protein>
<gene>
    <name evidence="1" type="ORF">PanWU01x14_001210</name>
</gene>
<comment type="caution">
    <text evidence="1">The sequence shown here is derived from an EMBL/GenBank/DDBJ whole genome shotgun (WGS) entry which is preliminary data.</text>
</comment>
<feature type="non-terminal residue" evidence="1">
    <location>
        <position position="1"/>
    </location>
</feature>
<dbReference type="EMBL" id="JXTB01000001">
    <property type="protein sequence ID" value="PON80565.1"/>
    <property type="molecule type" value="Genomic_DNA"/>
</dbReference>
<keyword evidence="2" id="KW-1185">Reference proteome</keyword>
<dbReference type="Proteomes" id="UP000237105">
    <property type="component" value="Unassembled WGS sequence"/>
</dbReference>
<dbReference type="AlphaFoldDB" id="A0A2P5E4T7"/>
<organism evidence="1 2">
    <name type="scientific">Parasponia andersonii</name>
    <name type="common">Sponia andersonii</name>
    <dbReference type="NCBI Taxonomy" id="3476"/>
    <lineage>
        <taxon>Eukaryota</taxon>
        <taxon>Viridiplantae</taxon>
        <taxon>Streptophyta</taxon>
        <taxon>Embryophyta</taxon>
        <taxon>Tracheophyta</taxon>
        <taxon>Spermatophyta</taxon>
        <taxon>Magnoliopsida</taxon>
        <taxon>eudicotyledons</taxon>
        <taxon>Gunneridae</taxon>
        <taxon>Pentapetalae</taxon>
        <taxon>rosids</taxon>
        <taxon>fabids</taxon>
        <taxon>Rosales</taxon>
        <taxon>Cannabaceae</taxon>
        <taxon>Parasponia</taxon>
    </lineage>
</organism>
<reference evidence="2" key="1">
    <citation type="submission" date="2016-06" db="EMBL/GenBank/DDBJ databases">
        <title>Parallel loss of symbiosis genes in relatives of nitrogen-fixing non-legume Parasponia.</title>
        <authorList>
            <person name="Van Velzen R."/>
            <person name="Holmer R."/>
            <person name="Bu F."/>
            <person name="Rutten L."/>
            <person name="Van Zeijl A."/>
            <person name="Liu W."/>
            <person name="Santuari L."/>
            <person name="Cao Q."/>
            <person name="Sharma T."/>
            <person name="Shen D."/>
            <person name="Roswanjaya Y."/>
            <person name="Wardhani T."/>
            <person name="Kalhor M.S."/>
            <person name="Jansen J."/>
            <person name="Van den Hoogen J."/>
            <person name="Gungor B."/>
            <person name="Hartog M."/>
            <person name="Hontelez J."/>
            <person name="Verver J."/>
            <person name="Yang W.-C."/>
            <person name="Schijlen E."/>
            <person name="Repin R."/>
            <person name="Schilthuizen M."/>
            <person name="Schranz E."/>
            <person name="Heidstra R."/>
            <person name="Miyata K."/>
            <person name="Fedorova E."/>
            <person name="Kohlen W."/>
            <person name="Bisseling T."/>
            <person name="Smit S."/>
            <person name="Geurts R."/>
        </authorList>
    </citation>
    <scope>NUCLEOTIDE SEQUENCE [LARGE SCALE GENOMIC DNA]</scope>
    <source>
        <strain evidence="2">cv. WU1-14</strain>
    </source>
</reference>